<dbReference type="OrthoDB" id="9780660at2"/>
<sequence length="81" mass="9113">MGIIGFVTDSTAYLHPAFIEKHQIEVVSLIVNFEGESFPEAGLYVNFDEFYDRLRQVTYLPTTSQPPLGEFLKVTKSLASV</sequence>
<gene>
    <name evidence="1" type="ORF">SSCH_600046</name>
</gene>
<dbReference type="InterPro" id="IPR003797">
    <property type="entry name" value="DegV"/>
</dbReference>
<protein>
    <submittedName>
        <fullName evidence="1">DegV family protein</fullName>
    </submittedName>
</protein>
<dbReference type="AlphaFoldDB" id="A0A0B7MIG3"/>
<dbReference type="Proteomes" id="UP000046155">
    <property type="component" value="Unassembled WGS sequence"/>
</dbReference>
<keyword evidence="2" id="KW-1185">Reference proteome</keyword>
<name>A0A0B7MIG3_9FIRM</name>
<dbReference type="Pfam" id="PF02645">
    <property type="entry name" value="DegV"/>
    <property type="match status" value="1"/>
</dbReference>
<evidence type="ECO:0000313" key="2">
    <source>
        <dbReference type="Proteomes" id="UP000046155"/>
    </source>
</evidence>
<proteinExistence type="predicted"/>
<accession>A0A0B7MIG3</accession>
<organism evidence="1 2">
    <name type="scientific">Syntrophaceticus schinkii</name>
    <dbReference type="NCBI Taxonomy" id="499207"/>
    <lineage>
        <taxon>Bacteria</taxon>
        <taxon>Bacillati</taxon>
        <taxon>Bacillota</taxon>
        <taxon>Clostridia</taxon>
        <taxon>Thermoanaerobacterales</taxon>
        <taxon>Thermoanaerobacterales Family III. Incertae Sedis</taxon>
        <taxon>Syntrophaceticus</taxon>
    </lineage>
</organism>
<dbReference type="Gene3D" id="3.40.50.10170">
    <property type="match status" value="1"/>
</dbReference>
<dbReference type="SUPFAM" id="SSF82549">
    <property type="entry name" value="DAK1/DegV-like"/>
    <property type="match status" value="1"/>
</dbReference>
<evidence type="ECO:0000313" key="1">
    <source>
        <dbReference type="EMBL" id="CEO89825.1"/>
    </source>
</evidence>
<reference evidence="2" key="1">
    <citation type="submission" date="2015-01" db="EMBL/GenBank/DDBJ databases">
        <authorList>
            <person name="Manzoor Shahid"/>
            <person name="Zubair Saima"/>
        </authorList>
    </citation>
    <scope>NUCLEOTIDE SEQUENCE [LARGE SCALE GENOMIC DNA]</scope>
    <source>
        <strain evidence="2">Sp3</strain>
    </source>
</reference>
<dbReference type="PROSITE" id="PS51482">
    <property type="entry name" value="DEGV"/>
    <property type="match status" value="1"/>
</dbReference>
<dbReference type="EMBL" id="CDRZ01000259">
    <property type="protein sequence ID" value="CEO89825.1"/>
    <property type="molecule type" value="Genomic_DNA"/>
</dbReference>